<dbReference type="PANTHER" id="PTHR40593:SF1">
    <property type="entry name" value="PENICILLIN-BINDING PROTEIN ACTIVATOR LPOB"/>
    <property type="match status" value="1"/>
</dbReference>
<dbReference type="GO" id="GO:0031241">
    <property type="term" value="C:periplasmic side of cell outer membrane"/>
    <property type="evidence" value="ECO:0007669"/>
    <property type="project" value="TreeGrafter"/>
</dbReference>
<evidence type="ECO:0000313" key="2">
    <source>
        <dbReference type="Proteomes" id="UP000298759"/>
    </source>
</evidence>
<evidence type="ECO:0000313" key="1">
    <source>
        <dbReference type="EMBL" id="QCI17175.1"/>
    </source>
</evidence>
<gene>
    <name evidence="1" type="ORF">D9V62_01815</name>
</gene>
<dbReference type="InterPro" id="IPR014094">
    <property type="entry name" value="LpoB"/>
</dbReference>
<dbReference type="Gene3D" id="3.40.50.10610">
    <property type="entry name" value="ABC-type transport auxiliary lipoprotein component"/>
    <property type="match status" value="1"/>
</dbReference>
<dbReference type="Pfam" id="PF13036">
    <property type="entry name" value="LpoB"/>
    <property type="match status" value="1"/>
</dbReference>
<dbReference type="AlphaFoldDB" id="A0A4D6XWX5"/>
<organism evidence="1 2">
    <name type="scientific">Buchnera aphidicola</name>
    <name type="common">Aphis helianthi</name>
    <dbReference type="NCBI Taxonomy" id="2315802"/>
    <lineage>
        <taxon>Bacteria</taxon>
        <taxon>Pseudomonadati</taxon>
        <taxon>Pseudomonadota</taxon>
        <taxon>Gammaproteobacteria</taxon>
        <taxon>Enterobacterales</taxon>
        <taxon>Erwiniaceae</taxon>
        <taxon>Buchnera</taxon>
    </lineage>
</organism>
<accession>A0A4D6XWX5</accession>
<protein>
    <recommendedName>
        <fullName evidence="3">Penicillin-binding protein activator LpoB</fullName>
    </recommendedName>
</protein>
<dbReference type="EMBL" id="CP034894">
    <property type="protein sequence ID" value="QCI17175.1"/>
    <property type="molecule type" value="Genomic_DNA"/>
</dbReference>
<dbReference type="PANTHER" id="PTHR40593">
    <property type="entry name" value="PENICILLIN-BINDING PROTEIN ACTIVATOR LPOB"/>
    <property type="match status" value="1"/>
</dbReference>
<name>A0A4D6XWX5_9GAMM</name>
<proteinExistence type="predicted"/>
<sequence length="196" mass="23058">MKNIILLKGNYLNKNLIFFFIILLYINSCSVFEQTKNLLKENNSAKENTNLIFLNFKSAIENIVLEMSHNESIFFSKKISLYINMLNNESHIFLENKKLTNLIRIQIFKKINKFNIIHTNQINKTKKELGLSEDDNFINVNTAILLARNNQATYYLDSKIIINNKLLLLKVKLILVKTGEIIFQKTKNLYYIQNIY</sequence>
<reference evidence="1 2" key="2">
    <citation type="submission" date="2019-05" db="EMBL/GenBank/DDBJ databases">
        <title>Genome evolution of the obligate endosymbiont Buchnera aphidicola.</title>
        <authorList>
            <person name="Moran N.A."/>
        </authorList>
    </citation>
    <scope>NUCLEOTIDE SEQUENCE [LARGE SCALE GENOMIC DNA]</scope>
    <source>
        <strain evidence="1 2">Ahe</strain>
    </source>
</reference>
<dbReference type="GO" id="GO:0030234">
    <property type="term" value="F:enzyme regulator activity"/>
    <property type="evidence" value="ECO:0007669"/>
    <property type="project" value="TreeGrafter"/>
</dbReference>
<reference evidence="1 2" key="1">
    <citation type="submission" date="2018-12" db="EMBL/GenBank/DDBJ databases">
        <authorList>
            <person name="Chong R.A."/>
        </authorList>
    </citation>
    <scope>NUCLEOTIDE SEQUENCE [LARGE SCALE GENOMIC DNA]</scope>
    <source>
        <strain evidence="1 2">Ahe</strain>
    </source>
</reference>
<dbReference type="OrthoDB" id="6554269at2"/>
<dbReference type="GO" id="GO:0009252">
    <property type="term" value="P:peptidoglycan biosynthetic process"/>
    <property type="evidence" value="ECO:0007669"/>
    <property type="project" value="TreeGrafter"/>
</dbReference>
<dbReference type="Proteomes" id="UP000298759">
    <property type="component" value="Chromosome"/>
</dbReference>
<evidence type="ECO:0008006" key="3">
    <source>
        <dbReference type="Google" id="ProtNLM"/>
    </source>
</evidence>